<keyword evidence="4" id="KW-1185">Reference proteome</keyword>
<evidence type="ECO:0000256" key="2">
    <source>
        <dbReference type="SAM" id="Phobius"/>
    </source>
</evidence>
<feature type="transmembrane region" description="Helical" evidence="2">
    <location>
        <begin position="385"/>
        <end position="404"/>
    </location>
</feature>
<dbReference type="InterPro" id="IPR036259">
    <property type="entry name" value="MFS_trans_sf"/>
</dbReference>
<feature type="transmembrane region" description="Helical" evidence="2">
    <location>
        <begin position="352"/>
        <end position="373"/>
    </location>
</feature>
<feature type="region of interest" description="Disordered" evidence="1">
    <location>
        <begin position="550"/>
        <end position="570"/>
    </location>
</feature>
<dbReference type="GO" id="GO:0022857">
    <property type="term" value="F:transmembrane transporter activity"/>
    <property type="evidence" value="ECO:0007669"/>
    <property type="project" value="InterPro"/>
</dbReference>
<keyword evidence="2" id="KW-0472">Membrane</keyword>
<dbReference type="InterPro" id="IPR050327">
    <property type="entry name" value="Proton-linked_MCT"/>
</dbReference>
<evidence type="ECO:0000256" key="1">
    <source>
        <dbReference type="SAM" id="MobiDB-lite"/>
    </source>
</evidence>
<keyword evidence="2" id="KW-0812">Transmembrane</keyword>
<feature type="transmembrane region" description="Helical" evidence="2">
    <location>
        <begin position="106"/>
        <end position="129"/>
    </location>
</feature>
<accession>A0A5J4Z4J8</accession>
<dbReference type="PANTHER" id="PTHR11360:SF284">
    <property type="entry name" value="EG:103B4.3 PROTEIN-RELATED"/>
    <property type="match status" value="1"/>
</dbReference>
<dbReference type="OrthoDB" id="5667at2759"/>
<sequence length="685" mass="75502">MEIDELNRRKWRVGVACMLLNFSQTSAFFFTPTTLMPLIVQSVGVPVSMGPIPISVGKLAYTFFLVPGGSLLDYYGPRLCVLVGLVGLSCVLIVYAWAAHTLLELFILHTFMAMFAALCGLPGISVLVAQYFHTNIGIGIGMVLAGFSLGGVLTPMALSPLADMFNWRTSMMLMAAWVMLFALPLAYFEFLENNSIPSADPGTLVSRWTSHASLTKEKDFTSRELSQDLQASDGEFRFGAMEKATDQDDAGNDSLRAVTQLLERGASSPSDGPLELPHTNDEQRAQFVAGQSPVALLADSYADGTPREETISWQTRRDFLLTALNFALLQYAYGCFGENILIFITADRHYTLAYASLFFVLLNFSGMTGKLGCGVLASYFDQLRITLGTLVVTACGIALLFVHTGQDLNTAEMRFWPHLCTSPFSLAAFATLFGFGYGGSFNGFYSLAPRLFEKHLQGRVQSTLFAYGLAGNATGAVMSAMIRQHTGTYSPAFLLALLATLINLVSYWHVWDEVLVKEGGKPRSKHGAQETLGFLHDNDEQTLLDALFAGPQSRGRRGTGTLVPSQSMPSLVPGARRELQSPFPTRSEDFVLEQPHVLRNIVDSGLMASSFGWMPLNVNQVREEMMHYHPNYGNLIWGRMRDRLRLDHFVLTPARYGSEDRVGERRRLLDDSMVRTTSAPSRGGY</sequence>
<feature type="transmembrane region" description="Helical" evidence="2">
    <location>
        <begin position="52"/>
        <end position="72"/>
    </location>
</feature>
<organism evidence="3 4">
    <name type="scientific">Porphyridium purpureum</name>
    <name type="common">Red alga</name>
    <name type="synonym">Porphyridium cruentum</name>
    <dbReference type="NCBI Taxonomy" id="35688"/>
    <lineage>
        <taxon>Eukaryota</taxon>
        <taxon>Rhodophyta</taxon>
        <taxon>Bangiophyceae</taxon>
        <taxon>Porphyridiales</taxon>
        <taxon>Porphyridiaceae</taxon>
        <taxon>Porphyridium</taxon>
    </lineage>
</organism>
<protein>
    <recommendedName>
        <fullName evidence="5">Major facilitator superfamily (MFS) profile domain-containing protein</fullName>
    </recommendedName>
</protein>
<proteinExistence type="predicted"/>
<dbReference type="Proteomes" id="UP000324585">
    <property type="component" value="Unassembled WGS sequence"/>
</dbReference>
<reference evidence="4" key="1">
    <citation type="journal article" date="2019" name="Nat. Commun.">
        <title>Expansion of phycobilisome linker gene families in mesophilic red algae.</title>
        <authorList>
            <person name="Lee J."/>
            <person name="Kim D."/>
            <person name="Bhattacharya D."/>
            <person name="Yoon H.S."/>
        </authorList>
    </citation>
    <scope>NUCLEOTIDE SEQUENCE [LARGE SCALE GENOMIC DNA]</scope>
    <source>
        <strain evidence="4">CCMP 1328</strain>
    </source>
</reference>
<keyword evidence="2" id="KW-1133">Transmembrane helix</keyword>
<dbReference type="OMA" id="MSAMIRQ"/>
<feature type="transmembrane region" description="Helical" evidence="2">
    <location>
        <begin position="12"/>
        <end position="32"/>
    </location>
</feature>
<feature type="transmembrane region" description="Helical" evidence="2">
    <location>
        <begin position="79"/>
        <end position="100"/>
    </location>
</feature>
<evidence type="ECO:0008006" key="5">
    <source>
        <dbReference type="Google" id="ProtNLM"/>
    </source>
</evidence>
<feature type="transmembrane region" description="Helical" evidence="2">
    <location>
        <begin position="464"/>
        <end position="482"/>
    </location>
</feature>
<name>A0A5J4Z4J8_PORPP</name>
<dbReference type="InterPro" id="IPR011701">
    <property type="entry name" value="MFS"/>
</dbReference>
<dbReference type="SUPFAM" id="SSF103473">
    <property type="entry name" value="MFS general substrate transporter"/>
    <property type="match status" value="1"/>
</dbReference>
<gene>
    <name evidence="3" type="ORF">FVE85_5667</name>
</gene>
<feature type="transmembrane region" description="Helical" evidence="2">
    <location>
        <begin position="424"/>
        <end position="444"/>
    </location>
</feature>
<dbReference type="EMBL" id="VRMN01000001">
    <property type="protein sequence ID" value="KAA8498082.1"/>
    <property type="molecule type" value="Genomic_DNA"/>
</dbReference>
<feature type="transmembrane region" description="Helical" evidence="2">
    <location>
        <begin position="136"/>
        <end position="158"/>
    </location>
</feature>
<evidence type="ECO:0000313" key="3">
    <source>
        <dbReference type="EMBL" id="KAA8498082.1"/>
    </source>
</evidence>
<feature type="transmembrane region" description="Helical" evidence="2">
    <location>
        <begin position="488"/>
        <end position="511"/>
    </location>
</feature>
<feature type="transmembrane region" description="Helical" evidence="2">
    <location>
        <begin position="319"/>
        <end position="346"/>
    </location>
</feature>
<feature type="transmembrane region" description="Helical" evidence="2">
    <location>
        <begin position="170"/>
        <end position="188"/>
    </location>
</feature>
<comment type="caution">
    <text evidence="3">The sequence shown here is derived from an EMBL/GenBank/DDBJ whole genome shotgun (WGS) entry which is preliminary data.</text>
</comment>
<dbReference type="Gene3D" id="1.20.1250.20">
    <property type="entry name" value="MFS general substrate transporter like domains"/>
    <property type="match status" value="2"/>
</dbReference>
<dbReference type="PANTHER" id="PTHR11360">
    <property type="entry name" value="MONOCARBOXYLATE TRANSPORTER"/>
    <property type="match status" value="1"/>
</dbReference>
<dbReference type="Pfam" id="PF07690">
    <property type="entry name" value="MFS_1"/>
    <property type="match status" value="1"/>
</dbReference>
<evidence type="ECO:0000313" key="4">
    <source>
        <dbReference type="Proteomes" id="UP000324585"/>
    </source>
</evidence>
<dbReference type="AlphaFoldDB" id="A0A5J4Z4J8"/>